<reference evidence="8 9" key="1">
    <citation type="journal article" date="2024" name="IMA Fungus">
        <title>IMA Genome - F19 : A genome assembly and annotation guide to empower mycologists, including annotated draft genome sequences of Ceratocystis pirilliformis, Diaporthe australafricana, Fusarium ophioides, Paecilomyces lecythidis, and Sporothrix stenoceras.</title>
        <authorList>
            <person name="Aylward J."/>
            <person name="Wilson A.M."/>
            <person name="Visagie C.M."/>
            <person name="Spraker J."/>
            <person name="Barnes I."/>
            <person name="Buitendag C."/>
            <person name="Ceriani C."/>
            <person name="Del Mar Angel L."/>
            <person name="du Plessis D."/>
            <person name="Fuchs T."/>
            <person name="Gasser K."/>
            <person name="Kramer D."/>
            <person name="Li W."/>
            <person name="Munsamy K."/>
            <person name="Piso A."/>
            <person name="Price J.L."/>
            <person name="Sonnekus B."/>
            <person name="Thomas C."/>
            <person name="van der Nest A."/>
            <person name="van Dijk A."/>
            <person name="van Heerden A."/>
            <person name="van Vuuren N."/>
            <person name="Yilmaz N."/>
            <person name="Duong T.A."/>
            <person name="van der Merwe N.A."/>
            <person name="Wingfield M.J."/>
            <person name="Wingfield B.D."/>
        </authorList>
    </citation>
    <scope>NUCLEOTIDE SEQUENCE [LARGE SCALE GENOMIC DNA]</scope>
    <source>
        <strain evidence="8 9">CMW 18167</strain>
    </source>
</reference>
<evidence type="ECO:0000256" key="1">
    <source>
        <dbReference type="ARBA" id="ARBA00004123"/>
    </source>
</evidence>
<evidence type="ECO:0000259" key="7">
    <source>
        <dbReference type="Pfam" id="PF04082"/>
    </source>
</evidence>
<comment type="subcellular location">
    <subcellularLocation>
        <location evidence="1">Nucleus</location>
    </subcellularLocation>
</comment>
<evidence type="ECO:0000256" key="5">
    <source>
        <dbReference type="ARBA" id="ARBA00023163"/>
    </source>
</evidence>
<dbReference type="PANTHER" id="PTHR47540:SF1">
    <property type="entry name" value="ACTIVATOR OF STRESS GENES 1-RELATED"/>
    <property type="match status" value="1"/>
</dbReference>
<dbReference type="Proteomes" id="UP001583193">
    <property type="component" value="Unassembled WGS sequence"/>
</dbReference>
<evidence type="ECO:0000313" key="9">
    <source>
        <dbReference type="Proteomes" id="UP001583193"/>
    </source>
</evidence>
<dbReference type="EMBL" id="JAVDPF010000020">
    <property type="protein sequence ID" value="KAL1874119.1"/>
    <property type="molecule type" value="Genomic_DNA"/>
</dbReference>
<keyword evidence="3" id="KW-0805">Transcription regulation</keyword>
<feature type="domain" description="Xylanolytic transcriptional activator regulatory" evidence="7">
    <location>
        <begin position="29"/>
        <end position="149"/>
    </location>
</feature>
<dbReference type="InterPro" id="IPR051711">
    <property type="entry name" value="Stress_Response_Reg"/>
</dbReference>
<organism evidence="8 9">
    <name type="scientific">Paecilomyces lecythidis</name>
    <dbReference type="NCBI Taxonomy" id="3004212"/>
    <lineage>
        <taxon>Eukaryota</taxon>
        <taxon>Fungi</taxon>
        <taxon>Dikarya</taxon>
        <taxon>Ascomycota</taxon>
        <taxon>Pezizomycotina</taxon>
        <taxon>Eurotiomycetes</taxon>
        <taxon>Eurotiomycetidae</taxon>
        <taxon>Eurotiales</taxon>
        <taxon>Thermoascaceae</taxon>
        <taxon>Paecilomyces</taxon>
    </lineage>
</organism>
<keyword evidence="9" id="KW-1185">Reference proteome</keyword>
<sequence>MALACRDFVIAGISAMRRVRETYCIEGTQDPIAKEVLKRSFWALWTLDVYLTSILGLPRLLDEDITDLDFPSETEEDLLSSNNSRETRERLFKDRVLLMVANAHTRLTMIQDKILKRVYPVDECSFVSENTFRVDYHVVLKIEKDLETWFLEVRRMHHLRQPNDDINQDPKAYERLEAADKGTKVLLQIASNCRPFEKCLSILTALIRELKSGLNERVIPPQEGTSTMNLDMDQDPLMSNIGAWPAPADSALMPTFFTDVDTAMYDSRSSSAYSALDFYDTLNGSEDPPYPVFGPGGAYIG</sequence>
<name>A0ABR3XDW3_9EURO</name>
<dbReference type="PANTHER" id="PTHR47540">
    <property type="entry name" value="THIAMINE REPRESSIBLE GENES REGULATORY PROTEIN THI5"/>
    <property type="match status" value="1"/>
</dbReference>
<protein>
    <submittedName>
        <fullName evidence="8">Gypsy retrotransposon integrase-like protein 1</fullName>
    </submittedName>
</protein>
<gene>
    <name evidence="8" type="primary">GIN1_2</name>
    <name evidence="8" type="ORF">Plec18167_006053</name>
</gene>
<evidence type="ECO:0000256" key="2">
    <source>
        <dbReference type="ARBA" id="ARBA00022833"/>
    </source>
</evidence>
<comment type="caution">
    <text evidence="8">The sequence shown here is derived from an EMBL/GenBank/DDBJ whole genome shotgun (WGS) entry which is preliminary data.</text>
</comment>
<dbReference type="Pfam" id="PF04082">
    <property type="entry name" value="Fungal_trans"/>
    <property type="match status" value="1"/>
</dbReference>
<keyword evidence="4" id="KW-0238">DNA-binding</keyword>
<evidence type="ECO:0000256" key="4">
    <source>
        <dbReference type="ARBA" id="ARBA00023125"/>
    </source>
</evidence>
<evidence type="ECO:0000313" key="8">
    <source>
        <dbReference type="EMBL" id="KAL1874119.1"/>
    </source>
</evidence>
<proteinExistence type="predicted"/>
<evidence type="ECO:0000256" key="6">
    <source>
        <dbReference type="ARBA" id="ARBA00023242"/>
    </source>
</evidence>
<dbReference type="InterPro" id="IPR007219">
    <property type="entry name" value="XnlR_reg_dom"/>
</dbReference>
<dbReference type="CDD" id="cd12148">
    <property type="entry name" value="fungal_TF_MHR"/>
    <property type="match status" value="1"/>
</dbReference>
<evidence type="ECO:0000256" key="3">
    <source>
        <dbReference type="ARBA" id="ARBA00023015"/>
    </source>
</evidence>
<keyword evidence="6" id="KW-0539">Nucleus</keyword>
<keyword evidence="2" id="KW-0862">Zinc</keyword>
<accession>A0ABR3XDW3</accession>
<keyword evidence="5" id="KW-0804">Transcription</keyword>